<evidence type="ECO:0000256" key="1">
    <source>
        <dbReference type="ARBA" id="ARBA00023125"/>
    </source>
</evidence>
<dbReference type="InterPro" id="IPR009057">
    <property type="entry name" value="Homeodomain-like_sf"/>
</dbReference>
<dbReference type="Proteomes" id="UP000664357">
    <property type="component" value="Unassembled WGS sequence"/>
</dbReference>
<dbReference type="InterPro" id="IPR050624">
    <property type="entry name" value="HTH-type_Tx_Regulator"/>
</dbReference>
<gene>
    <name evidence="4" type="ORF">JZO67_005122</name>
</gene>
<dbReference type="InterPro" id="IPR001647">
    <property type="entry name" value="HTH_TetR"/>
</dbReference>
<evidence type="ECO:0000256" key="2">
    <source>
        <dbReference type="PROSITE-ProRule" id="PRU00335"/>
    </source>
</evidence>
<evidence type="ECO:0000313" key="4">
    <source>
        <dbReference type="EMBL" id="MEO1773138.1"/>
    </source>
</evidence>
<dbReference type="InterPro" id="IPR039532">
    <property type="entry name" value="TetR_C_Firmicutes"/>
</dbReference>
<dbReference type="Pfam" id="PF14278">
    <property type="entry name" value="TetR_C_8"/>
    <property type="match status" value="1"/>
</dbReference>
<feature type="domain" description="HTH tetR-type" evidence="3">
    <location>
        <begin position="6"/>
        <end position="66"/>
    </location>
</feature>
<reference evidence="4 5" key="2">
    <citation type="submission" date="2024-02" db="EMBL/GenBank/DDBJ databases">
        <title>The Genome Sequence of Enterococcus sp. DIV0159.</title>
        <authorList>
            <person name="Earl A."/>
            <person name="Manson A."/>
            <person name="Gilmore M."/>
            <person name="Sanders J."/>
            <person name="Shea T."/>
            <person name="Howe W."/>
            <person name="Livny J."/>
            <person name="Cuomo C."/>
            <person name="Neafsey D."/>
            <person name="Birren B."/>
        </authorList>
    </citation>
    <scope>NUCLEOTIDE SEQUENCE [LARGE SCALE GENOMIC DNA]</scope>
    <source>
        <strain evidence="4 5">665A</strain>
    </source>
</reference>
<dbReference type="PANTHER" id="PTHR43479:SF7">
    <property type="entry name" value="TETR-FAMILY TRANSCRIPTIONAL REGULATOR"/>
    <property type="match status" value="1"/>
</dbReference>
<dbReference type="Gene3D" id="1.10.357.10">
    <property type="entry name" value="Tetracycline Repressor, domain 2"/>
    <property type="match status" value="1"/>
</dbReference>
<dbReference type="PROSITE" id="PS50977">
    <property type="entry name" value="HTH_TETR_2"/>
    <property type="match status" value="1"/>
</dbReference>
<dbReference type="SUPFAM" id="SSF46689">
    <property type="entry name" value="Homeodomain-like"/>
    <property type="match status" value="1"/>
</dbReference>
<keyword evidence="1 2" id="KW-0238">DNA-binding</keyword>
<evidence type="ECO:0000313" key="5">
    <source>
        <dbReference type="Proteomes" id="UP000664357"/>
    </source>
</evidence>
<protein>
    <recommendedName>
        <fullName evidence="3">HTH tetR-type domain-containing protein</fullName>
    </recommendedName>
</protein>
<feature type="DNA-binding region" description="H-T-H motif" evidence="2">
    <location>
        <begin position="29"/>
        <end position="48"/>
    </location>
</feature>
<organism evidence="4 5">
    <name type="scientific">Candidatus Enterococcus ferrettii</name>
    <dbReference type="NCBI Taxonomy" id="2815324"/>
    <lineage>
        <taxon>Bacteria</taxon>
        <taxon>Bacillati</taxon>
        <taxon>Bacillota</taxon>
        <taxon>Bacilli</taxon>
        <taxon>Lactobacillales</taxon>
        <taxon>Enterococcaceae</taxon>
        <taxon>Enterococcus</taxon>
    </lineage>
</organism>
<sequence length="203" mass="23873">MSNKTDRTKQHIITIFFEMMDEIGFDKITVAGLSKRAKINRGTFYHYYVDKYALLEEVEEEMYSSLEQVMKDHVGVTVKSKIEQYGRANIFQFFKEACENLMIFLYERKELAQVLIGENGRPQFIERLERLYIKTVQLKLQNVSPEITESEKLQQEFIYYGVIAIVKRWLRTGARQSPEEIAEILAKSMTTSPISIFEEIESR</sequence>
<accession>A0ABV0EX31</accession>
<comment type="caution">
    <text evidence="4">The sequence shown here is derived from an EMBL/GenBank/DDBJ whole genome shotgun (WGS) entry which is preliminary data.</text>
</comment>
<dbReference type="Pfam" id="PF00440">
    <property type="entry name" value="TetR_N"/>
    <property type="match status" value="1"/>
</dbReference>
<dbReference type="EMBL" id="JAFREL020000007">
    <property type="protein sequence ID" value="MEO1773138.1"/>
    <property type="molecule type" value="Genomic_DNA"/>
</dbReference>
<proteinExistence type="predicted"/>
<reference evidence="4 5" key="1">
    <citation type="submission" date="2021-03" db="EMBL/GenBank/DDBJ databases">
        <authorList>
            <person name="Gilmore M.S."/>
            <person name="Schwartzman J."/>
            <person name="Van Tyne D."/>
            <person name="Martin M."/>
            <person name="Earl A.M."/>
            <person name="Manson A.L."/>
            <person name="Straub T."/>
            <person name="Salamzade R."/>
            <person name="Saavedra J."/>
            <person name="Lebreton F."/>
            <person name="Prichula J."/>
            <person name="Schaufler K."/>
            <person name="Gaca A."/>
            <person name="Sgardioli B."/>
            <person name="Wagenaar J."/>
            <person name="Strong T."/>
        </authorList>
    </citation>
    <scope>NUCLEOTIDE SEQUENCE [LARGE SCALE GENOMIC DNA]</scope>
    <source>
        <strain evidence="4 5">665A</strain>
    </source>
</reference>
<dbReference type="RefSeq" id="WP_207701168.1">
    <property type="nucleotide sequence ID" value="NZ_JAFREL020000007.1"/>
</dbReference>
<name>A0ABV0EX31_9ENTE</name>
<keyword evidence="5" id="KW-1185">Reference proteome</keyword>
<evidence type="ECO:0000259" key="3">
    <source>
        <dbReference type="PROSITE" id="PS50977"/>
    </source>
</evidence>
<dbReference type="PANTHER" id="PTHR43479">
    <property type="entry name" value="ACREF/ENVCD OPERON REPRESSOR-RELATED"/>
    <property type="match status" value="1"/>
</dbReference>